<dbReference type="Pfam" id="PF00005">
    <property type="entry name" value="ABC_tran"/>
    <property type="match status" value="2"/>
</dbReference>
<dbReference type="RefSeq" id="WP_125968612.1">
    <property type="nucleotide sequence ID" value="NZ_QXGK01000013.1"/>
</dbReference>
<feature type="region of interest" description="Disordered" evidence="7">
    <location>
        <begin position="816"/>
        <end position="862"/>
    </location>
</feature>
<protein>
    <submittedName>
        <fullName evidence="11">ABC transporter ATP-binding protein</fullName>
    </submittedName>
</protein>
<dbReference type="InterPro" id="IPR003593">
    <property type="entry name" value="AAA+_ATPase"/>
</dbReference>
<feature type="transmembrane region" description="Helical" evidence="8">
    <location>
        <begin position="173"/>
        <end position="190"/>
    </location>
</feature>
<keyword evidence="5 8" id="KW-1133">Transmembrane helix</keyword>
<dbReference type="InterPro" id="IPR039421">
    <property type="entry name" value="Type_1_exporter"/>
</dbReference>
<keyword evidence="6 8" id="KW-0472">Membrane</keyword>
<comment type="caution">
    <text evidence="11">The sequence shown here is derived from an EMBL/GenBank/DDBJ whole genome shotgun (WGS) entry which is preliminary data.</text>
</comment>
<dbReference type="SUPFAM" id="SSF90123">
    <property type="entry name" value="ABC transporter transmembrane region"/>
    <property type="match status" value="2"/>
</dbReference>
<comment type="subcellular location">
    <subcellularLocation>
        <location evidence="1">Cell membrane</location>
        <topology evidence="1">Multi-pass membrane protein</topology>
    </subcellularLocation>
</comment>
<organism evidence="11 12">
    <name type="scientific">Bifidobacterium samirii</name>
    <dbReference type="NCBI Taxonomy" id="2306974"/>
    <lineage>
        <taxon>Bacteria</taxon>
        <taxon>Bacillati</taxon>
        <taxon>Actinomycetota</taxon>
        <taxon>Actinomycetes</taxon>
        <taxon>Bifidobacteriales</taxon>
        <taxon>Bifidobacteriaceae</taxon>
        <taxon>Bifidobacterium</taxon>
    </lineage>
</organism>
<feature type="transmembrane region" description="Helical" evidence="8">
    <location>
        <begin position="196"/>
        <end position="217"/>
    </location>
</feature>
<name>A0A430FR69_9BIFI</name>
<dbReference type="CDD" id="cd18781">
    <property type="entry name" value="ABC_6TM_AarD_CydDC_like"/>
    <property type="match status" value="1"/>
</dbReference>
<dbReference type="InterPro" id="IPR017871">
    <property type="entry name" value="ABC_transporter-like_CS"/>
</dbReference>
<dbReference type="PANTHER" id="PTHR24221:SF590">
    <property type="entry name" value="COMPONENT LINKED WITH THE ASSEMBLY OF CYTOCHROME' TRANSPORT TRANSMEMBRANE ATP-BINDING PROTEIN ABC TRANSPORTER CYDD-RELATED"/>
    <property type="match status" value="1"/>
</dbReference>
<evidence type="ECO:0000256" key="2">
    <source>
        <dbReference type="ARBA" id="ARBA00022692"/>
    </source>
</evidence>
<evidence type="ECO:0000256" key="8">
    <source>
        <dbReference type="SAM" id="Phobius"/>
    </source>
</evidence>
<feature type="transmembrane region" description="Helical" evidence="8">
    <location>
        <begin position="1175"/>
        <end position="1195"/>
    </location>
</feature>
<feature type="transmembrane region" description="Helical" evidence="8">
    <location>
        <begin position="314"/>
        <end position="335"/>
    </location>
</feature>
<dbReference type="CDD" id="cd03228">
    <property type="entry name" value="ABCC_MRP_Like"/>
    <property type="match status" value="1"/>
</dbReference>
<evidence type="ECO:0000256" key="5">
    <source>
        <dbReference type="ARBA" id="ARBA00022989"/>
    </source>
</evidence>
<dbReference type="PROSITE" id="PS50929">
    <property type="entry name" value="ABC_TM1F"/>
    <property type="match status" value="2"/>
</dbReference>
<reference evidence="11 12" key="1">
    <citation type="submission" date="2018-09" db="EMBL/GenBank/DDBJ databases">
        <title>Characterization of the phylogenetic diversity of five novel species belonging to the genus Bifidobacterium.</title>
        <authorList>
            <person name="Lugli G.A."/>
            <person name="Duranti S."/>
            <person name="Milani C."/>
        </authorList>
    </citation>
    <scope>NUCLEOTIDE SEQUENCE [LARGE SCALE GENOMIC DNA]</scope>
    <source>
        <strain evidence="11 12">2033B</strain>
    </source>
</reference>
<dbReference type="GO" id="GO:0016887">
    <property type="term" value="F:ATP hydrolysis activity"/>
    <property type="evidence" value="ECO:0007669"/>
    <property type="project" value="InterPro"/>
</dbReference>
<evidence type="ECO:0000256" key="7">
    <source>
        <dbReference type="SAM" id="MobiDB-lite"/>
    </source>
</evidence>
<gene>
    <name evidence="11" type="ORF">D2E24_1345</name>
</gene>
<evidence type="ECO:0000313" key="12">
    <source>
        <dbReference type="Proteomes" id="UP000287470"/>
    </source>
</evidence>
<evidence type="ECO:0000256" key="4">
    <source>
        <dbReference type="ARBA" id="ARBA00022840"/>
    </source>
</evidence>
<evidence type="ECO:0000256" key="1">
    <source>
        <dbReference type="ARBA" id="ARBA00004651"/>
    </source>
</evidence>
<feature type="region of interest" description="Disordered" evidence="7">
    <location>
        <begin position="875"/>
        <end position="895"/>
    </location>
</feature>
<dbReference type="InterPro" id="IPR027417">
    <property type="entry name" value="P-loop_NTPase"/>
</dbReference>
<keyword evidence="2 8" id="KW-0812">Transmembrane</keyword>
<dbReference type="Gene3D" id="1.20.1560.10">
    <property type="entry name" value="ABC transporter type 1, transmembrane domain"/>
    <property type="match status" value="2"/>
</dbReference>
<feature type="domain" description="ABC transporter" evidence="9">
    <location>
        <begin position="1327"/>
        <end position="1616"/>
    </location>
</feature>
<feature type="transmembrane region" description="Helical" evidence="8">
    <location>
        <begin position="949"/>
        <end position="970"/>
    </location>
</feature>
<dbReference type="Gene3D" id="3.40.50.300">
    <property type="entry name" value="P-loop containing nucleotide triphosphate hydrolases"/>
    <property type="match status" value="3"/>
</dbReference>
<feature type="compositionally biased region" description="Low complexity" evidence="7">
    <location>
        <begin position="816"/>
        <end position="825"/>
    </location>
</feature>
<dbReference type="GO" id="GO:0005524">
    <property type="term" value="F:ATP binding"/>
    <property type="evidence" value="ECO:0007669"/>
    <property type="project" value="UniProtKB-KW"/>
</dbReference>
<dbReference type="GO" id="GO:0005886">
    <property type="term" value="C:plasma membrane"/>
    <property type="evidence" value="ECO:0007669"/>
    <property type="project" value="UniProtKB-SubCell"/>
</dbReference>
<dbReference type="InterPro" id="IPR011527">
    <property type="entry name" value="ABC1_TM_dom"/>
</dbReference>
<keyword evidence="4 11" id="KW-0067">ATP-binding</keyword>
<feature type="transmembrane region" description="Helical" evidence="8">
    <location>
        <begin position="1056"/>
        <end position="1076"/>
    </location>
</feature>
<dbReference type="SMART" id="SM00382">
    <property type="entry name" value="AAA"/>
    <property type="match status" value="2"/>
</dbReference>
<dbReference type="GO" id="GO:0140359">
    <property type="term" value="F:ABC-type transporter activity"/>
    <property type="evidence" value="ECO:0007669"/>
    <property type="project" value="InterPro"/>
</dbReference>
<dbReference type="PROSITE" id="PS50893">
    <property type="entry name" value="ABC_TRANSPORTER_2"/>
    <property type="match status" value="2"/>
</dbReference>
<feature type="domain" description="ABC transmembrane type-1" evidence="10">
    <location>
        <begin position="82"/>
        <end position="349"/>
    </location>
</feature>
<dbReference type="InterPro" id="IPR036640">
    <property type="entry name" value="ABC1_TM_sf"/>
</dbReference>
<keyword evidence="3" id="KW-0547">Nucleotide-binding</keyword>
<keyword evidence="12" id="KW-1185">Reference proteome</keyword>
<feature type="domain" description="ABC transporter" evidence="9">
    <location>
        <begin position="455"/>
        <end position="780"/>
    </location>
</feature>
<dbReference type="SUPFAM" id="SSF52540">
    <property type="entry name" value="P-loop containing nucleoside triphosphate hydrolases"/>
    <property type="match status" value="2"/>
</dbReference>
<dbReference type="Proteomes" id="UP000287470">
    <property type="component" value="Unassembled WGS sequence"/>
</dbReference>
<dbReference type="Pfam" id="PF00664">
    <property type="entry name" value="ABC_membrane"/>
    <property type="match status" value="2"/>
</dbReference>
<dbReference type="PANTHER" id="PTHR24221">
    <property type="entry name" value="ATP-BINDING CASSETTE SUB-FAMILY B"/>
    <property type="match status" value="1"/>
</dbReference>
<evidence type="ECO:0000256" key="6">
    <source>
        <dbReference type="ARBA" id="ARBA00023136"/>
    </source>
</evidence>
<feature type="compositionally biased region" description="Low complexity" evidence="7">
    <location>
        <begin position="837"/>
        <end position="862"/>
    </location>
</feature>
<evidence type="ECO:0000256" key="3">
    <source>
        <dbReference type="ARBA" id="ARBA00022741"/>
    </source>
</evidence>
<evidence type="ECO:0000259" key="9">
    <source>
        <dbReference type="PROSITE" id="PS50893"/>
    </source>
</evidence>
<feature type="domain" description="ABC transmembrane type-1" evidence="10">
    <location>
        <begin position="958"/>
        <end position="1201"/>
    </location>
</feature>
<accession>A0A430FR69</accession>
<feature type="transmembrane region" description="Helical" evidence="8">
    <location>
        <begin position="21"/>
        <end position="42"/>
    </location>
</feature>
<feature type="transmembrane region" description="Helical" evidence="8">
    <location>
        <begin position="1027"/>
        <end position="1049"/>
    </location>
</feature>
<dbReference type="EMBL" id="QXGK01000013">
    <property type="protein sequence ID" value="RSX55330.1"/>
    <property type="molecule type" value="Genomic_DNA"/>
</dbReference>
<evidence type="ECO:0000259" key="10">
    <source>
        <dbReference type="PROSITE" id="PS50929"/>
    </source>
</evidence>
<sequence length="1616" mass="164678">MFDKRLFSIAPGVGRLVAGKIACLWASLIANIVFVAGLVALLGDVLAALDPHAAAAFCGASTATATAASSCPDPLAALPAAIGDGLTPARIGVYALVFAACAAVRYAAARIGAGLGTEAAERVKLALRDALYGKMLRLGPSYANRVKTSDVVQSAGEGIEQVQTFFELFLPQLVYAVLAPVTLFAVIAPLDLPTAATLLVCAPLIVIIVGLVAMSAARMFKRYWGTYTDLGAAFLDDLQGLETLTIFDADARAARRMDEQAERFRIMTMRVLQIQLRSLSAMDLVAYGGTAAGIGMALWRYFAAGDAVSGGAGASGAPSLAAVVLIVLLSADFFIPLRQLGSYFHVAMNGMTSTKRIFALLDAPEPARGTDDHTFAAAPAVAFDHVTYDYRRAGDAADAGDAAGADDAADAVDAVDSSDSAGMTDAGAPSVAGSADASASADSAVAGASADTPAGAPADADASASAARPALADATFTARPGEVTAIVGVSGSGKSTAAALLAGTLTGYRGSITLHDGPITAGASAADAAADVVAGTATTSSLPALAVPTDADPASATSATAHELRDLTGDALARTVTLVGARSHLFAGTLRDNLMLALPDSTVTSTDAAESSATVMSEAVYAGHSASTVADSVASATASAAASATAADARLWDALERARVADFVRAHPDGLDLRIDPDAANLSGGQRQRIAIARALLHDSPVLVFDEATSSVDVDSETRILATIRDLAAAGKTVVMITHRMANAADADHVAVFARGRIVETGTPAALLAADGTYARLLRTQQAIESVGRATRPRIDDLRADTAAVIAAIADGTATTVDGTAPAGTSSTAIIGDQRTAASADGSASDDSASAAQNGSAGSDETAIAGRAGTSAAAISDGRTTASSADHSDDHATDRGSTLPVIMRLLGEARPLAHLMTAASVAGTIGHIAATMLPAFGVIALLALAGHPVWGMGAAPAVIAMTVCAILRGALRYVEQYLNHNVAFRLLALFRSKAFAALRRLAPARLTGHGKGDLIALITTDVELLEIFFAHTISPVAIALATSITYAVLLATLDLTLALALIAAHLVIGVIVPRFFATSVHGLGPTIRRQSSALDDRMLDDMRGLREIIGFGRGRERAADITRRTRDLWAEHARLSRVNGGFAGIGMVLVMILTIGATALAVWRAALDPTAAGRLAVAVVLFASSFGPTLALSALPSNLTQTFAAARRLFALMDETPAVTERGTATPDYDGMTLDHVTFRYPTAGERGSAAAVASAAAAGTAGTGGTAATAAWTGDGRIGDGVASDDPVIVSPTGSGFAQTSFRAAADTGNIGDTETSDSCSGIPNPMPSDAAKADDTAPILDDVSLDIPRHGILGVQGPSGRGKSTTLKLLMRYWDPQSGTVSLSGTPLGDVDVHHRRRIQTMMSQETALFDGTIRDNLLIAIPDDERADAGDAASESAGAGGAVAGIKSAAAHRRTESAIVSDSSPASGSTASSLQTVVAAPAASATFAESSESSSSTASAVAGAASLDERLLDACRKASVLDLIESLPDGLDTRVGELGDRLSEGERQRIGLARIFLRRADLVLFDEPTSRLDALNEAVILQSITALAADGTAVVLVSHRESAMRIADRIVRM</sequence>
<feature type="transmembrane region" description="Helical" evidence="8">
    <location>
        <begin position="91"/>
        <end position="108"/>
    </location>
</feature>
<feature type="compositionally biased region" description="Low complexity" evidence="7">
    <location>
        <begin position="875"/>
        <end position="885"/>
    </location>
</feature>
<proteinExistence type="predicted"/>
<feature type="transmembrane region" description="Helical" evidence="8">
    <location>
        <begin position="1142"/>
        <end position="1163"/>
    </location>
</feature>
<feature type="transmembrane region" description="Helical" evidence="8">
    <location>
        <begin position="912"/>
        <end position="943"/>
    </location>
</feature>
<dbReference type="InterPro" id="IPR003439">
    <property type="entry name" value="ABC_transporter-like_ATP-bd"/>
</dbReference>
<dbReference type="OrthoDB" id="9806127at2"/>
<dbReference type="PROSITE" id="PS00211">
    <property type="entry name" value="ABC_TRANSPORTER_1"/>
    <property type="match status" value="1"/>
</dbReference>
<evidence type="ECO:0000313" key="11">
    <source>
        <dbReference type="EMBL" id="RSX55330.1"/>
    </source>
</evidence>